<dbReference type="PANTHER" id="PTHR11803">
    <property type="entry name" value="2-IMINOBUTANOATE/2-IMINOPROPANOATE DEAMINASE RIDA"/>
    <property type="match status" value="1"/>
</dbReference>
<evidence type="ECO:0000313" key="2">
    <source>
        <dbReference type="EMBL" id="MBU2690490.1"/>
    </source>
</evidence>
<evidence type="ECO:0000313" key="3">
    <source>
        <dbReference type="Proteomes" id="UP000777784"/>
    </source>
</evidence>
<dbReference type="GO" id="GO:0019239">
    <property type="term" value="F:deaminase activity"/>
    <property type="evidence" value="ECO:0007669"/>
    <property type="project" value="TreeGrafter"/>
</dbReference>
<reference evidence="2" key="1">
    <citation type="submission" date="2021-05" db="EMBL/GenBank/DDBJ databases">
        <title>Energy efficiency and biological interactions define the core microbiome of deep oligotrophic groundwater.</title>
        <authorList>
            <person name="Mehrshad M."/>
            <person name="Lopez-Fernandez M."/>
            <person name="Bell E."/>
            <person name="Bernier-Latmani R."/>
            <person name="Bertilsson S."/>
            <person name="Dopson M."/>
        </authorList>
    </citation>
    <scope>NUCLEOTIDE SEQUENCE</scope>
    <source>
        <strain evidence="2">Modern_marine.mb.64</strain>
    </source>
</reference>
<dbReference type="Gene3D" id="3.30.1330.40">
    <property type="entry name" value="RutC-like"/>
    <property type="match status" value="1"/>
</dbReference>
<protein>
    <submittedName>
        <fullName evidence="2">Rid family detoxifying hydrolase</fullName>
    </submittedName>
</protein>
<sequence>MSYRTIQTGGAPAAVGPYSQGVVAGDLLFTAMQIALDPATGEMLGETAGDQARQCLRNIKVIVEAGGSRMDRVVKTTIYLTDISEFGNVNAIYAEFFETALPSRGVLEVSALPKGALVAVEAVAAIG</sequence>
<dbReference type="InterPro" id="IPR035959">
    <property type="entry name" value="RutC-like_sf"/>
</dbReference>
<dbReference type="EMBL" id="JAHJDP010000032">
    <property type="protein sequence ID" value="MBU2690490.1"/>
    <property type="molecule type" value="Genomic_DNA"/>
</dbReference>
<dbReference type="GO" id="GO:0005829">
    <property type="term" value="C:cytosol"/>
    <property type="evidence" value="ECO:0007669"/>
    <property type="project" value="TreeGrafter"/>
</dbReference>
<dbReference type="SUPFAM" id="SSF55298">
    <property type="entry name" value="YjgF-like"/>
    <property type="match status" value="1"/>
</dbReference>
<dbReference type="InterPro" id="IPR006056">
    <property type="entry name" value="RidA"/>
</dbReference>
<dbReference type="FunFam" id="3.30.1330.40:FF:000001">
    <property type="entry name" value="L-PSP family endoribonuclease"/>
    <property type="match status" value="1"/>
</dbReference>
<dbReference type="AlphaFoldDB" id="A0A948W5X3"/>
<gene>
    <name evidence="2" type="ORF">KJ970_06140</name>
</gene>
<dbReference type="CDD" id="cd00448">
    <property type="entry name" value="YjgF_YER057c_UK114_family"/>
    <property type="match status" value="1"/>
</dbReference>
<proteinExistence type="inferred from homology"/>
<dbReference type="Pfam" id="PF01042">
    <property type="entry name" value="Ribonuc_L-PSP"/>
    <property type="match status" value="1"/>
</dbReference>
<dbReference type="NCBIfam" id="TIGR00004">
    <property type="entry name" value="Rid family detoxifying hydrolase"/>
    <property type="match status" value="1"/>
</dbReference>
<dbReference type="InterPro" id="IPR006175">
    <property type="entry name" value="YjgF/YER057c/UK114"/>
</dbReference>
<name>A0A948W5X3_UNCEI</name>
<evidence type="ECO:0000256" key="1">
    <source>
        <dbReference type="ARBA" id="ARBA00010552"/>
    </source>
</evidence>
<comment type="caution">
    <text evidence="2">The sequence shown here is derived from an EMBL/GenBank/DDBJ whole genome shotgun (WGS) entry which is preliminary data.</text>
</comment>
<comment type="similarity">
    <text evidence="1">Belongs to the RutC family.</text>
</comment>
<dbReference type="Proteomes" id="UP000777784">
    <property type="component" value="Unassembled WGS sequence"/>
</dbReference>
<organism evidence="2 3">
    <name type="scientific">Eiseniibacteriota bacterium</name>
    <dbReference type="NCBI Taxonomy" id="2212470"/>
    <lineage>
        <taxon>Bacteria</taxon>
        <taxon>Candidatus Eiseniibacteriota</taxon>
    </lineage>
</organism>
<keyword evidence="2" id="KW-0378">Hydrolase</keyword>
<accession>A0A948W5X3</accession>
<dbReference type="PANTHER" id="PTHR11803:SF58">
    <property type="entry name" value="PROTEIN HMF1-RELATED"/>
    <property type="match status" value="1"/>
</dbReference>